<dbReference type="Gene3D" id="2.160.20.10">
    <property type="entry name" value="Single-stranded right-handed beta-helix, Pectin lyase-like"/>
    <property type="match status" value="2"/>
</dbReference>
<evidence type="ECO:0000256" key="5">
    <source>
        <dbReference type="ARBA" id="ARBA00022801"/>
    </source>
</evidence>
<evidence type="ECO:0000256" key="1">
    <source>
        <dbReference type="ARBA" id="ARBA00004191"/>
    </source>
</evidence>
<dbReference type="GO" id="GO:0004650">
    <property type="term" value="F:polygalacturonase activity"/>
    <property type="evidence" value="ECO:0007669"/>
    <property type="project" value="InterPro"/>
</dbReference>
<dbReference type="EMBL" id="OY731401">
    <property type="protein sequence ID" value="CAJ1948714.1"/>
    <property type="molecule type" value="Genomic_DNA"/>
</dbReference>
<keyword evidence="7" id="KW-0961">Cell wall biogenesis/degradation</keyword>
<sequence length="201" mass="21402">MQRVISCMLILGFVSGTLCLSSNAQMKYSNVMDYGAHGDGTTDDSNAILNAWNGVCGGEGPATLLIPSTKTFLVKRLKLNGPCKAPNVAIKGGSGYARKITFEEIILQDVKNSIIIDQYYDIKTQSEGESAVKVSEVSYRGFNGTSASDKAINVNCSPSGCSDISMDQIYIVSSQPSRKAYAFCQNAKGTIGNTVPKVSCV</sequence>
<dbReference type="SUPFAM" id="SSF51126">
    <property type="entry name" value="Pectin lyase-like"/>
    <property type="match status" value="2"/>
</dbReference>
<dbReference type="InterPro" id="IPR000743">
    <property type="entry name" value="Glyco_hydro_28"/>
</dbReference>
<feature type="chain" id="PRO_5041683418" description="Polygalacturonase" evidence="9">
    <location>
        <begin position="20"/>
        <end position="201"/>
    </location>
</feature>
<proteinExistence type="inferred from homology"/>
<keyword evidence="9" id="KW-0732">Signal</keyword>
<dbReference type="InterPro" id="IPR011050">
    <property type="entry name" value="Pectin_lyase_fold/virulence"/>
</dbReference>
<evidence type="ECO:0000256" key="9">
    <source>
        <dbReference type="SAM" id="SignalP"/>
    </source>
</evidence>
<dbReference type="GO" id="GO:0005975">
    <property type="term" value="P:carbohydrate metabolic process"/>
    <property type="evidence" value="ECO:0007669"/>
    <property type="project" value="InterPro"/>
</dbReference>
<dbReference type="PANTHER" id="PTHR31375">
    <property type="match status" value="1"/>
</dbReference>
<gene>
    <name evidence="10" type="ORF">AYBTSS11_LOCUS13335</name>
</gene>
<comment type="subcellular location">
    <subcellularLocation>
        <location evidence="1">Secreted</location>
        <location evidence="1">Cell wall</location>
    </subcellularLocation>
</comment>
<reference evidence="10" key="1">
    <citation type="submission" date="2023-10" db="EMBL/GenBank/DDBJ databases">
        <authorList>
            <person name="Domelevo Entfellner J.-B."/>
        </authorList>
    </citation>
    <scope>NUCLEOTIDE SEQUENCE</scope>
</reference>
<evidence type="ECO:0000313" key="10">
    <source>
        <dbReference type="EMBL" id="CAJ1948714.1"/>
    </source>
</evidence>
<keyword evidence="4" id="KW-0964">Secreted</keyword>
<keyword evidence="3" id="KW-0134">Cell wall</keyword>
<dbReference type="InterPro" id="IPR012334">
    <property type="entry name" value="Pectin_lyas_fold"/>
</dbReference>
<evidence type="ECO:0000256" key="6">
    <source>
        <dbReference type="ARBA" id="ARBA00023295"/>
    </source>
</evidence>
<evidence type="ECO:0008006" key="12">
    <source>
        <dbReference type="Google" id="ProtNLM"/>
    </source>
</evidence>
<dbReference type="AlphaFoldDB" id="A0AA86SA59"/>
<dbReference type="Gramene" id="rna-AYBTSS11_LOCUS13335">
    <property type="protein sequence ID" value="CAJ1948714.1"/>
    <property type="gene ID" value="gene-AYBTSS11_LOCUS13335"/>
</dbReference>
<evidence type="ECO:0000256" key="3">
    <source>
        <dbReference type="ARBA" id="ARBA00022512"/>
    </source>
</evidence>
<evidence type="ECO:0000256" key="8">
    <source>
        <dbReference type="RuleBase" id="RU361169"/>
    </source>
</evidence>
<name>A0AA86SA59_9FABA</name>
<feature type="signal peptide" evidence="9">
    <location>
        <begin position="1"/>
        <end position="19"/>
    </location>
</feature>
<accession>A0AA86SA59</accession>
<comment type="similarity">
    <text evidence="2 8">Belongs to the glycosyl hydrolase 28 family.</text>
</comment>
<evidence type="ECO:0000256" key="4">
    <source>
        <dbReference type="ARBA" id="ARBA00022525"/>
    </source>
</evidence>
<dbReference type="GO" id="GO:0071555">
    <property type="term" value="P:cell wall organization"/>
    <property type="evidence" value="ECO:0007669"/>
    <property type="project" value="UniProtKB-KW"/>
</dbReference>
<organism evidence="10 11">
    <name type="scientific">Sphenostylis stenocarpa</name>
    <dbReference type="NCBI Taxonomy" id="92480"/>
    <lineage>
        <taxon>Eukaryota</taxon>
        <taxon>Viridiplantae</taxon>
        <taxon>Streptophyta</taxon>
        <taxon>Embryophyta</taxon>
        <taxon>Tracheophyta</taxon>
        <taxon>Spermatophyta</taxon>
        <taxon>Magnoliopsida</taxon>
        <taxon>eudicotyledons</taxon>
        <taxon>Gunneridae</taxon>
        <taxon>Pentapetalae</taxon>
        <taxon>rosids</taxon>
        <taxon>fabids</taxon>
        <taxon>Fabales</taxon>
        <taxon>Fabaceae</taxon>
        <taxon>Papilionoideae</taxon>
        <taxon>50 kb inversion clade</taxon>
        <taxon>NPAAA clade</taxon>
        <taxon>indigoferoid/millettioid clade</taxon>
        <taxon>Phaseoleae</taxon>
        <taxon>Sphenostylis</taxon>
    </lineage>
</organism>
<evidence type="ECO:0000256" key="7">
    <source>
        <dbReference type="ARBA" id="ARBA00023316"/>
    </source>
</evidence>
<dbReference type="Pfam" id="PF00295">
    <property type="entry name" value="Glyco_hydro_28"/>
    <property type="match status" value="1"/>
</dbReference>
<evidence type="ECO:0000313" key="11">
    <source>
        <dbReference type="Proteomes" id="UP001189624"/>
    </source>
</evidence>
<keyword evidence="5 8" id="KW-0378">Hydrolase</keyword>
<keyword evidence="6 8" id="KW-0326">Glycosidase</keyword>
<protein>
    <recommendedName>
        <fullName evidence="12">Polygalacturonase</fullName>
    </recommendedName>
</protein>
<keyword evidence="11" id="KW-1185">Reference proteome</keyword>
<evidence type="ECO:0000256" key="2">
    <source>
        <dbReference type="ARBA" id="ARBA00008834"/>
    </source>
</evidence>
<dbReference type="Proteomes" id="UP001189624">
    <property type="component" value="Chromosome 4"/>
</dbReference>